<dbReference type="SUPFAM" id="SSF56672">
    <property type="entry name" value="DNA/RNA polymerases"/>
    <property type="match status" value="1"/>
</dbReference>
<dbReference type="SUPFAM" id="SSF53098">
    <property type="entry name" value="Ribonuclease H-like"/>
    <property type="match status" value="1"/>
</dbReference>
<dbReference type="PANTHER" id="PTHR37984">
    <property type="entry name" value="PROTEIN CBG26694"/>
    <property type="match status" value="1"/>
</dbReference>
<evidence type="ECO:0000256" key="17">
    <source>
        <dbReference type="SAM" id="Coils"/>
    </source>
</evidence>
<keyword evidence="6" id="KW-0064">Aspartyl protease</keyword>
<feature type="compositionally biased region" description="Polar residues" evidence="18">
    <location>
        <begin position="225"/>
        <end position="238"/>
    </location>
</feature>
<dbReference type="GO" id="GO:0003677">
    <property type="term" value="F:DNA binding"/>
    <property type="evidence" value="ECO:0007669"/>
    <property type="project" value="UniProtKB-KW"/>
</dbReference>
<dbReference type="InterPro" id="IPR016197">
    <property type="entry name" value="Chromo-like_dom_sf"/>
</dbReference>
<dbReference type="GO" id="GO:0006508">
    <property type="term" value="P:proteolysis"/>
    <property type="evidence" value="ECO:0007669"/>
    <property type="project" value="UniProtKB-KW"/>
</dbReference>
<keyword evidence="16" id="KW-0511">Multifunctional enzyme</keyword>
<dbReference type="FunFam" id="3.30.70.270:FF:000020">
    <property type="entry name" value="Transposon Tf2-6 polyprotein-like Protein"/>
    <property type="match status" value="1"/>
</dbReference>
<evidence type="ECO:0000256" key="3">
    <source>
        <dbReference type="ARBA" id="ARBA00022695"/>
    </source>
</evidence>
<dbReference type="Pfam" id="PF00385">
    <property type="entry name" value="Chromo"/>
    <property type="match status" value="1"/>
</dbReference>
<dbReference type="Gene3D" id="1.10.340.70">
    <property type="match status" value="1"/>
</dbReference>
<sequence>MEDSTKQQTSIREVEESLMKKMKESNAKLEQTIAQLRDMFAALANQQLRDRSNHADDHSTDSSFSTRLTKVDFPKFIGENVKGWLYKCDQFFSLDNTSPTVKVKLAAIHLEGKTLQWHHALIKSRLTMEPMNWEDYAKAIADRFGPALDDPMSELMSLKQTGSVMDYMDQFENILTRVDLTEEYKTQMHVRMFLPITVQHAANLAKLFESTQNYKHSKYSHNKNGFSKPSAYGQSQLRPATPSMALPSKQNLVNPSVPLPSKSQNMPILDKPPKVYTAAEMTERRARGLCMFCDEPFTPGHQLKHKKAHLYECSGDEAISPCISVNAITGNSHFQTMRITGYYNKRPLQILIDSGSTHNFVDEQVVKKLGCKVEAIKPMAVSVADGNKVFVIAICKKFSWQIQSTTFTIDCMMSTLGPIVWDFQQQKMEFKVEGKKHALRGATANKLKHADGKQLSKSLLQGGQLALLQLCPPGDNSDMLLNKYASLFDELVELPPYREGFDHRIPMEPEALPVNKRPYRYPSLQKTIIEKLVNEMLDKGIIQASVNPYASPLCIDYRELNSKTVKDKFSIPLLDDLLDELGGASLFTKLDLRSGYHQLCMHKNDVYKTTFKTHDGHYEFLHLELVFQRLHTNSLYIKKSKCSFAASQVEYLSHFISAKGVSIDPSKVVVVRNWPSPTILKQLRGFLGLSRYYRRFVQHYRLIAKPLTDLLKRDQFVWSVEAQQAFYKLKEALCFAPVLALLDFNKPFVIETDASGVGIGAVLMQDHHPIAYISRTLSPLHQRKSVYERELMAILFAIQKWSTYLRNRHFIIKIDQKKNKVADALSRLPNSELLLMALDTIDTDLYSKLQQAWANDPLRRNGKLVVGDFPALKQLFLQWMHDSPLGGHSGRDATLKRLKSLFYWKGMNRDVQQYIRVCQTCQTCKYDASAYPGFLQPLPILATVWSSISMDFIEGLPSFWKDVIFVGVDRLSKATHFMALRHPYTALQVAQVYLNEVFKLHGLLDSIVSDCDPVFLSDFWNELFKFQSVDLLRSSAYYPQTDGQTEVVNRCLNWLPLAEWWYNTIFHSSAQATPYEIVYGQPPPLYLQQREATLKTLKFHLQRAQNRMLQLANKNRSEREFQIGDLVFLKLQPYRQATVAGQPYHKLRPKYYGPYKILDRIGAVAYKFELPVGAQIHNIFHVSQLKCCCVSSPIASDVPLFMVDPTVPKIPKAILDRQLVKCGNVVATKVLVRWRNLPPEEATWEFYYDLCQKYPNFDL</sequence>
<dbReference type="InterPro" id="IPR001584">
    <property type="entry name" value="Integrase_cat-core"/>
</dbReference>
<evidence type="ECO:0000256" key="14">
    <source>
        <dbReference type="ARBA" id="ARBA00023125"/>
    </source>
</evidence>
<dbReference type="Pfam" id="PF03732">
    <property type="entry name" value="Retrotrans_gag"/>
    <property type="match status" value="1"/>
</dbReference>
<dbReference type="InterPro" id="IPR005162">
    <property type="entry name" value="Retrotrans_gag_dom"/>
</dbReference>
<dbReference type="CDD" id="cd00303">
    <property type="entry name" value="retropepsin_like"/>
    <property type="match status" value="1"/>
</dbReference>
<dbReference type="Proteomes" id="UP000607653">
    <property type="component" value="Unassembled WGS sequence"/>
</dbReference>
<keyword evidence="14" id="KW-0238">DNA-binding</keyword>
<dbReference type="AlphaFoldDB" id="A0A822Z1Z0"/>
<evidence type="ECO:0000256" key="1">
    <source>
        <dbReference type="ARBA" id="ARBA00022670"/>
    </source>
</evidence>
<keyword evidence="12" id="KW-0695">RNA-directed DNA polymerase</keyword>
<dbReference type="GO" id="GO:0004190">
    <property type="term" value="F:aspartic-type endopeptidase activity"/>
    <property type="evidence" value="ECO:0007669"/>
    <property type="project" value="UniProtKB-KW"/>
</dbReference>
<organism evidence="20 21">
    <name type="scientific">Nelumbo nucifera</name>
    <name type="common">Sacred lotus</name>
    <dbReference type="NCBI Taxonomy" id="4432"/>
    <lineage>
        <taxon>Eukaryota</taxon>
        <taxon>Viridiplantae</taxon>
        <taxon>Streptophyta</taxon>
        <taxon>Embryophyta</taxon>
        <taxon>Tracheophyta</taxon>
        <taxon>Spermatophyta</taxon>
        <taxon>Magnoliopsida</taxon>
        <taxon>Proteales</taxon>
        <taxon>Nelumbonaceae</taxon>
        <taxon>Nelumbo</taxon>
    </lineage>
</organism>
<proteinExistence type="predicted"/>
<dbReference type="CDD" id="cd09274">
    <property type="entry name" value="RNase_HI_RT_Ty3"/>
    <property type="match status" value="1"/>
</dbReference>
<dbReference type="SUPFAM" id="SSF54160">
    <property type="entry name" value="Chromo domain-like"/>
    <property type="match status" value="1"/>
</dbReference>
<protein>
    <recommendedName>
        <fullName evidence="19">Integrase catalytic domain-containing protein</fullName>
    </recommendedName>
</protein>
<reference evidence="20 21" key="1">
    <citation type="journal article" date="2020" name="Mol. Biol. Evol.">
        <title>Distinct Expression and Methylation Patterns for Genes with Different Fates following a Single Whole-Genome Duplication in Flowering Plants.</title>
        <authorList>
            <person name="Shi T."/>
            <person name="Rahmani R.S."/>
            <person name="Gugger P.F."/>
            <person name="Wang M."/>
            <person name="Li H."/>
            <person name="Zhang Y."/>
            <person name="Li Z."/>
            <person name="Wang Q."/>
            <person name="Van de Peer Y."/>
            <person name="Marchal K."/>
            <person name="Chen J."/>
        </authorList>
    </citation>
    <scope>NUCLEOTIDE SEQUENCE [LARGE SCALE GENOMIC DNA]</scope>
    <source>
        <tissue evidence="20">Leaf</tissue>
    </source>
</reference>
<dbReference type="GO" id="GO:0015074">
    <property type="term" value="P:DNA integration"/>
    <property type="evidence" value="ECO:0007669"/>
    <property type="project" value="UniProtKB-KW"/>
</dbReference>
<evidence type="ECO:0000256" key="11">
    <source>
        <dbReference type="ARBA" id="ARBA00022908"/>
    </source>
</evidence>
<dbReference type="InterPro" id="IPR036397">
    <property type="entry name" value="RNaseH_sf"/>
</dbReference>
<keyword evidence="4" id="KW-0540">Nuclease</keyword>
<evidence type="ECO:0000256" key="12">
    <source>
        <dbReference type="ARBA" id="ARBA00022918"/>
    </source>
</evidence>
<evidence type="ECO:0000256" key="4">
    <source>
        <dbReference type="ARBA" id="ARBA00022722"/>
    </source>
</evidence>
<dbReference type="GO" id="GO:0006310">
    <property type="term" value="P:DNA recombination"/>
    <property type="evidence" value="ECO:0007669"/>
    <property type="project" value="UniProtKB-KW"/>
</dbReference>
<dbReference type="InterPro" id="IPR041577">
    <property type="entry name" value="RT_RNaseH_2"/>
</dbReference>
<dbReference type="InterPro" id="IPR023780">
    <property type="entry name" value="Chromo_domain"/>
</dbReference>
<evidence type="ECO:0000256" key="6">
    <source>
        <dbReference type="ARBA" id="ARBA00022750"/>
    </source>
</evidence>
<dbReference type="InterPro" id="IPR043128">
    <property type="entry name" value="Rev_trsase/Diguanyl_cyclase"/>
</dbReference>
<dbReference type="Pfam" id="PF08284">
    <property type="entry name" value="RVP_2"/>
    <property type="match status" value="1"/>
</dbReference>
<keyword evidence="13" id="KW-0239">DNA-directed DNA polymerase</keyword>
<evidence type="ECO:0000259" key="19">
    <source>
        <dbReference type="PROSITE" id="PS50994"/>
    </source>
</evidence>
<evidence type="ECO:0000256" key="8">
    <source>
        <dbReference type="ARBA" id="ARBA00022801"/>
    </source>
</evidence>
<evidence type="ECO:0000313" key="20">
    <source>
        <dbReference type="EMBL" id="DAD38797.1"/>
    </source>
</evidence>
<dbReference type="GO" id="GO:0046872">
    <property type="term" value="F:metal ion binding"/>
    <property type="evidence" value="ECO:0007669"/>
    <property type="project" value="UniProtKB-KW"/>
</dbReference>
<keyword evidence="3" id="KW-0548">Nucleotidyltransferase</keyword>
<dbReference type="InterPro" id="IPR012337">
    <property type="entry name" value="RNaseH-like_sf"/>
</dbReference>
<dbReference type="InterPro" id="IPR050951">
    <property type="entry name" value="Retrovirus_Pol_polyprotein"/>
</dbReference>
<feature type="coiled-coil region" evidence="17">
    <location>
        <begin position="12"/>
        <end position="46"/>
    </location>
</feature>
<evidence type="ECO:0000313" key="21">
    <source>
        <dbReference type="Proteomes" id="UP000607653"/>
    </source>
</evidence>
<dbReference type="GO" id="GO:0004519">
    <property type="term" value="F:endonuclease activity"/>
    <property type="evidence" value="ECO:0007669"/>
    <property type="project" value="UniProtKB-KW"/>
</dbReference>
<accession>A0A822Z1Z0</accession>
<keyword evidence="8" id="KW-0378">Hydrolase</keyword>
<keyword evidence="15" id="KW-0233">DNA recombination</keyword>
<dbReference type="InterPro" id="IPR056924">
    <property type="entry name" value="SH3_Tf2-1"/>
</dbReference>
<evidence type="ECO:0000256" key="18">
    <source>
        <dbReference type="SAM" id="MobiDB-lite"/>
    </source>
</evidence>
<evidence type="ECO:0000256" key="7">
    <source>
        <dbReference type="ARBA" id="ARBA00022759"/>
    </source>
</evidence>
<feature type="domain" description="Integrase catalytic" evidence="19">
    <location>
        <begin position="935"/>
        <end position="1053"/>
    </location>
</feature>
<dbReference type="InterPro" id="IPR021109">
    <property type="entry name" value="Peptidase_aspartic_dom_sf"/>
</dbReference>
<dbReference type="Gene3D" id="3.10.20.370">
    <property type="match status" value="1"/>
</dbReference>
<evidence type="ECO:0000256" key="5">
    <source>
        <dbReference type="ARBA" id="ARBA00022723"/>
    </source>
</evidence>
<evidence type="ECO:0000256" key="15">
    <source>
        <dbReference type="ARBA" id="ARBA00023172"/>
    </source>
</evidence>
<keyword evidence="11" id="KW-0229">DNA integration</keyword>
<dbReference type="PROSITE" id="PS50994">
    <property type="entry name" value="INTEGRASE"/>
    <property type="match status" value="1"/>
</dbReference>
<dbReference type="Gene3D" id="2.40.70.10">
    <property type="entry name" value="Acid Proteases"/>
    <property type="match status" value="1"/>
</dbReference>
<keyword evidence="9" id="KW-0460">Magnesium</keyword>
<dbReference type="FunFam" id="3.10.20.370:FF:000001">
    <property type="entry name" value="Retrovirus-related Pol polyprotein from transposon 17.6-like protein"/>
    <property type="match status" value="1"/>
</dbReference>
<dbReference type="GO" id="GO:0003964">
    <property type="term" value="F:RNA-directed DNA polymerase activity"/>
    <property type="evidence" value="ECO:0007669"/>
    <property type="project" value="UniProtKB-KW"/>
</dbReference>
<dbReference type="Gene3D" id="3.30.70.270">
    <property type="match status" value="3"/>
</dbReference>
<keyword evidence="1" id="KW-0645">Protease</keyword>
<dbReference type="Pfam" id="PF17919">
    <property type="entry name" value="RT_RNaseH_2"/>
    <property type="match status" value="1"/>
</dbReference>
<comment type="caution">
    <text evidence="20">The sequence shown here is derived from an EMBL/GenBank/DDBJ whole genome shotgun (WGS) entry which is preliminary data.</text>
</comment>
<dbReference type="Pfam" id="PF17921">
    <property type="entry name" value="Integrase_H2C2"/>
    <property type="match status" value="1"/>
</dbReference>
<evidence type="ECO:0000256" key="2">
    <source>
        <dbReference type="ARBA" id="ARBA00022679"/>
    </source>
</evidence>
<dbReference type="CDD" id="cd01647">
    <property type="entry name" value="RT_LTR"/>
    <property type="match status" value="1"/>
</dbReference>
<keyword evidence="21" id="KW-1185">Reference proteome</keyword>
<keyword evidence="10" id="KW-0694">RNA-binding</keyword>
<evidence type="ECO:0000256" key="10">
    <source>
        <dbReference type="ARBA" id="ARBA00022884"/>
    </source>
</evidence>
<dbReference type="PROSITE" id="PS00141">
    <property type="entry name" value="ASP_PROTEASE"/>
    <property type="match status" value="1"/>
</dbReference>
<gene>
    <name evidence="20" type="ORF">HUJ06_013119</name>
</gene>
<dbReference type="InterPro" id="IPR041588">
    <property type="entry name" value="Integrase_H2C2"/>
</dbReference>
<dbReference type="GO" id="GO:0003887">
    <property type="term" value="F:DNA-directed DNA polymerase activity"/>
    <property type="evidence" value="ECO:0007669"/>
    <property type="project" value="UniProtKB-KW"/>
</dbReference>
<keyword evidence="5" id="KW-0479">Metal-binding</keyword>
<dbReference type="GO" id="GO:0003723">
    <property type="term" value="F:RNA binding"/>
    <property type="evidence" value="ECO:0007669"/>
    <property type="project" value="UniProtKB-KW"/>
</dbReference>
<dbReference type="EMBL" id="DUZY01000005">
    <property type="protein sequence ID" value="DAD38797.1"/>
    <property type="molecule type" value="Genomic_DNA"/>
</dbReference>
<dbReference type="Gene3D" id="3.10.10.10">
    <property type="entry name" value="HIV Type 1 Reverse Transcriptase, subunit A, domain 1"/>
    <property type="match status" value="1"/>
</dbReference>
<keyword evidence="2" id="KW-0808">Transferase</keyword>
<name>A0A822Z1Z0_NELNU</name>
<keyword evidence="7" id="KW-0255">Endonuclease</keyword>
<dbReference type="FunFam" id="1.10.340.70:FF:000001">
    <property type="entry name" value="Retrovirus-related Pol polyprotein from transposon gypsy-like Protein"/>
    <property type="match status" value="1"/>
</dbReference>
<evidence type="ECO:0000256" key="9">
    <source>
        <dbReference type="ARBA" id="ARBA00022842"/>
    </source>
</evidence>
<dbReference type="Gene3D" id="3.30.420.10">
    <property type="entry name" value="Ribonuclease H-like superfamily/Ribonuclease H"/>
    <property type="match status" value="1"/>
</dbReference>
<dbReference type="Pfam" id="PF24626">
    <property type="entry name" value="SH3_Tf2-1"/>
    <property type="match status" value="1"/>
</dbReference>
<evidence type="ECO:0000256" key="16">
    <source>
        <dbReference type="ARBA" id="ARBA00023268"/>
    </source>
</evidence>
<dbReference type="InterPro" id="IPR001969">
    <property type="entry name" value="Aspartic_peptidase_AS"/>
</dbReference>
<dbReference type="InterPro" id="IPR043502">
    <property type="entry name" value="DNA/RNA_pol_sf"/>
</dbReference>
<feature type="region of interest" description="Disordered" evidence="18">
    <location>
        <begin position="225"/>
        <end position="244"/>
    </location>
</feature>
<dbReference type="PANTHER" id="PTHR37984:SF5">
    <property type="entry name" value="PROTEIN NYNRIN-LIKE"/>
    <property type="match status" value="1"/>
</dbReference>
<evidence type="ECO:0000256" key="13">
    <source>
        <dbReference type="ARBA" id="ARBA00022932"/>
    </source>
</evidence>
<feature type="coiled-coil region" evidence="17">
    <location>
        <begin position="1087"/>
        <end position="1114"/>
    </location>
</feature>
<keyword evidence="17" id="KW-0175">Coiled coil</keyword>